<gene>
    <name evidence="2" type="ORF">CWO07_14755</name>
</gene>
<evidence type="ECO:0000313" key="3">
    <source>
        <dbReference type="Proteomes" id="UP000244197"/>
    </source>
</evidence>
<sequence length="58" mass="6291">MTSLLLQTIKLISALITLLSLSPFFGPIGTLTTLGFLVVLLIGLLVAISELRDKNNHR</sequence>
<accession>A0A2T5ETS0</accession>
<reference evidence="2 3" key="1">
    <citation type="submission" date="2017-11" db="EMBL/GenBank/DDBJ databases">
        <title>Population delineation of vibrios coincides with oyster pathogenicity.</title>
        <authorList>
            <person name="Bruto M."/>
            <person name="Labreuche Y."/>
            <person name="James A."/>
            <person name="Piel D."/>
            <person name="Chenivesse S."/>
            <person name="Petton B."/>
            <person name="Polz M.F."/>
            <person name="Le Roux F."/>
        </authorList>
    </citation>
    <scope>NUCLEOTIDE SEQUENCE [LARGE SCALE GENOMIC DNA]</scope>
    <source>
        <strain evidence="2 3">FF_144</strain>
    </source>
</reference>
<comment type="caution">
    <text evidence="2">The sequence shown here is derived from an EMBL/GenBank/DDBJ whole genome shotgun (WGS) entry which is preliminary data.</text>
</comment>
<organism evidence="2 3">
    <name type="scientific">Vibrio splendidus</name>
    <dbReference type="NCBI Taxonomy" id="29497"/>
    <lineage>
        <taxon>Bacteria</taxon>
        <taxon>Pseudomonadati</taxon>
        <taxon>Pseudomonadota</taxon>
        <taxon>Gammaproteobacteria</taxon>
        <taxon>Vibrionales</taxon>
        <taxon>Vibrionaceae</taxon>
        <taxon>Vibrio</taxon>
    </lineage>
</organism>
<dbReference type="EMBL" id="PIFK01000028">
    <property type="protein sequence ID" value="PTP32437.1"/>
    <property type="molecule type" value="Genomic_DNA"/>
</dbReference>
<keyword evidence="1" id="KW-0812">Transmembrane</keyword>
<dbReference type="AlphaFoldDB" id="A0A2T5ETS0"/>
<keyword evidence="1" id="KW-0472">Membrane</keyword>
<keyword evidence="1" id="KW-1133">Transmembrane helix</keyword>
<feature type="transmembrane region" description="Helical" evidence="1">
    <location>
        <begin position="24"/>
        <end position="48"/>
    </location>
</feature>
<protein>
    <submittedName>
        <fullName evidence="2">Uncharacterized protein</fullName>
    </submittedName>
</protein>
<evidence type="ECO:0000313" key="2">
    <source>
        <dbReference type="EMBL" id="PTP32437.1"/>
    </source>
</evidence>
<evidence type="ECO:0000256" key="1">
    <source>
        <dbReference type="SAM" id="Phobius"/>
    </source>
</evidence>
<dbReference type="Proteomes" id="UP000244197">
    <property type="component" value="Unassembled WGS sequence"/>
</dbReference>
<name>A0A2T5ETS0_VIBSP</name>
<proteinExistence type="predicted"/>